<dbReference type="WBParaSite" id="ASIM_0000154401-mRNA-1">
    <property type="protein sequence ID" value="ASIM_0000154401-mRNA-1"/>
    <property type="gene ID" value="ASIM_0000154401"/>
</dbReference>
<organism evidence="2">
    <name type="scientific">Anisakis simplex</name>
    <name type="common">Herring worm</name>
    <dbReference type="NCBI Taxonomy" id="6269"/>
    <lineage>
        <taxon>Eukaryota</taxon>
        <taxon>Metazoa</taxon>
        <taxon>Ecdysozoa</taxon>
        <taxon>Nematoda</taxon>
        <taxon>Chromadorea</taxon>
        <taxon>Rhabditida</taxon>
        <taxon>Spirurina</taxon>
        <taxon>Ascaridomorpha</taxon>
        <taxon>Ascaridoidea</taxon>
        <taxon>Anisakidae</taxon>
        <taxon>Anisakis</taxon>
        <taxon>Anisakis simplex complex</taxon>
    </lineage>
</organism>
<accession>A0A0M3J1Z0</accession>
<reference evidence="2" key="1">
    <citation type="submission" date="2017-02" db="UniProtKB">
        <authorList>
            <consortium name="WormBaseParasite"/>
        </authorList>
    </citation>
    <scope>IDENTIFICATION</scope>
</reference>
<proteinExistence type="predicted"/>
<dbReference type="AlphaFoldDB" id="A0A0M3J1Z0"/>
<evidence type="ECO:0000256" key="1">
    <source>
        <dbReference type="SAM" id="MobiDB-lite"/>
    </source>
</evidence>
<protein>
    <submittedName>
        <fullName evidence="2">INTS5_C domain-containing protein</fullName>
    </submittedName>
</protein>
<feature type="region of interest" description="Disordered" evidence="1">
    <location>
        <begin position="55"/>
        <end position="78"/>
    </location>
</feature>
<evidence type="ECO:0000313" key="2">
    <source>
        <dbReference type="WBParaSite" id="ASIM_0000154401-mRNA-1"/>
    </source>
</evidence>
<name>A0A0M3J1Z0_ANISI</name>
<sequence length="366" mass="40303">LFPIVDTESTTKKSSTASVTNEHVRKVIVSGPRLSSGKGEMYKKMHKLLSKSLPRGGVIPQKQTKLPTKRKKDESPINAKKLTKLDAEGVDRKAHQPKITTATAASSVKSVSQKKTAAPSTTILLSQPISRQPIRSHPQLNRTKNKSNEAMTESLVMHLLDEMVVARSTLAVIVKRFREAPISQLSSDRIVACIIKLLNTMDVGNMWPTMLTASKHGVVEQVASLKERNLFELINQICAEPQWSDVCQKLFMKLAVSIQRAESASVCQLGRDIRCLLIAARIASEEDCSSSTPDGDISAVLCGVLRHLILLLSADWIVPVLCYALAISPELIKEFLIGKEDSLLPIRTLIAVHLSDRVNCFLVLFL</sequence>